<accession>A0A7D9CYU5</accession>
<dbReference type="AlphaFoldDB" id="A0A7D9CYU5"/>
<dbReference type="Pfam" id="PF00172">
    <property type="entry name" value="Zn_clus"/>
    <property type="match status" value="1"/>
</dbReference>
<dbReference type="SMART" id="SM00066">
    <property type="entry name" value="GAL4"/>
    <property type="match status" value="1"/>
</dbReference>
<evidence type="ECO:0000313" key="5">
    <source>
        <dbReference type="Proteomes" id="UP000478008"/>
    </source>
</evidence>
<dbReference type="CDD" id="cd00067">
    <property type="entry name" value="GAL4"/>
    <property type="match status" value="1"/>
</dbReference>
<dbReference type="SUPFAM" id="SSF57701">
    <property type="entry name" value="Zn2/Cys6 DNA-binding domain"/>
    <property type="match status" value="1"/>
</dbReference>
<dbReference type="Gene3D" id="4.10.240.10">
    <property type="entry name" value="Zn(2)-C6 fungal-type DNA-binding domain"/>
    <property type="match status" value="1"/>
</dbReference>
<dbReference type="InterPro" id="IPR001138">
    <property type="entry name" value="Zn2Cys6_DnaBD"/>
</dbReference>
<protein>
    <submittedName>
        <fullName evidence="4">DEBR0S3_01068g1_1</fullName>
    </submittedName>
</protein>
<feature type="region of interest" description="Disordered" evidence="2">
    <location>
        <begin position="142"/>
        <end position="164"/>
    </location>
</feature>
<dbReference type="Proteomes" id="UP000478008">
    <property type="component" value="Unassembled WGS sequence"/>
</dbReference>
<evidence type="ECO:0000256" key="2">
    <source>
        <dbReference type="SAM" id="MobiDB-lite"/>
    </source>
</evidence>
<proteinExistence type="predicted"/>
<dbReference type="EMBL" id="CABFWN010000003">
    <property type="protein sequence ID" value="VUG18050.1"/>
    <property type="molecule type" value="Genomic_DNA"/>
</dbReference>
<sequence>MVNYREYQQIIKLDTRPSRISRTPSASPYNKCMNEECNVQKPRKKITRTKTGCYCCRRRKKKCDERKPVCSGCLRNMLHCVYPTPEEIEKSIHRRRKRASSKEVSGCRKFYRILPKTTSTSQSNVSSACSIDNILGSKSFVSPPSSATPSVGSPASSSMSSPGSPYSDCSSNGINAYITPVSSPKLCAYTVSPQSENYNVSSVVLQRPQCPAPVKRSVASLEVKNLLN</sequence>
<gene>
    <name evidence="4" type="ORF">DEBR0S3_01068G</name>
</gene>
<evidence type="ECO:0000313" key="4">
    <source>
        <dbReference type="EMBL" id="VUG18050.1"/>
    </source>
</evidence>
<evidence type="ECO:0000256" key="1">
    <source>
        <dbReference type="ARBA" id="ARBA00023242"/>
    </source>
</evidence>
<dbReference type="InterPro" id="IPR036864">
    <property type="entry name" value="Zn2-C6_fun-type_DNA-bd_sf"/>
</dbReference>
<name>A0A7D9CYU5_DEKBR</name>
<organism evidence="4 5">
    <name type="scientific">Dekkera bruxellensis</name>
    <name type="common">Brettanomyces custersii</name>
    <dbReference type="NCBI Taxonomy" id="5007"/>
    <lineage>
        <taxon>Eukaryota</taxon>
        <taxon>Fungi</taxon>
        <taxon>Dikarya</taxon>
        <taxon>Ascomycota</taxon>
        <taxon>Saccharomycotina</taxon>
        <taxon>Pichiomycetes</taxon>
        <taxon>Pichiales</taxon>
        <taxon>Pichiaceae</taxon>
        <taxon>Brettanomyces</taxon>
    </lineage>
</organism>
<dbReference type="GO" id="GO:0008270">
    <property type="term" value="F:zinc ion binding"/>
    <property type="evidence" value="ECO:0007669"/>
    <property type="project" value="InterPro"/>
</dbReference>
<dbReference type="PROSITE" id="PS50048">
    <property type="entry name" value="ZN2_CY6_FUNGAL_2"/>
    <property type="match status" value="1"/>
</dbReference>
<feature type="domain" description="Zn(2)-C6 fungal-type" evidence="3">
    <location>
        <begin position="52"/>
        <end position="82"/>
    </location>
</feature>
<keyword evidence="5" id="KW-1185">Reference proteome</keyword>
<dbReference type="PANTHER" id="PTHR37534">
    <property type="entry name" value="TRANSCRIPTIONAL ACTIVATOR PROTEIN UGA3"/>
    <property type="match status" value="1"/>
</dbReference>
<keyword evidence="1" id="KW-0539">Nucleus</keyword>
<dbReference type="PANTHER" id="PTHR37534:SF46">
    <property type="entry name" value="ZN(II)2CYS6 TRANSCRIPTION FACTOR (EUROFUNG)"/>
    <property type="match status" value="1"/>
</dbReference>
<dbReference type="GO" id="GO:0000981">
    <property type="term" value="F:DNA-binding transcription factor activity, RNA polymerase II-specific"/>
    <property type="evidence" value="ECO:0007669"/>
    <property type="project" value="InterPro"/>
</dbReference>
<dbReference type="PROSITE" id="PS00463">
    <property type="entry name" value="ZN2_CY6_FUNGAL_1"/>
    <property type="match status" value="1"/>
</dbReference>
<evidence type="ECO:0000259" key="3">
    <source>
        <dbReference type="PROSITE" id="PS50048"/>
    </source>
</evidence>
<reference evidence="4 5" key="1">
    <citation type="submission" date="2019-07" db="EMBL/GenBank/DDBJ databases">
        <authorList>
            <person name="Friedrich A."/>
            <person name="Schacherer J."/>
        </authorList>
    </citation>
    <scope>NUCLEOTIDE SEQUENCE [LARGE SCALE GENOMIC DNA]</scope>
</reference>